<sequence>MTTTLRTVAIDVVGQYNAAGKHLLNAWRTGAGRVIGGASTRYADAVGTSQFPFVSEDVKARLLGAQEKVAGFLATRLESDTAFTEKLMDTVAERTAGGIQYVADASQRVNSEIGTSVLNTLQAVHLPFAQISLKVAEKVAEGAGKIEARVAGDKAESAEATTVRAKPARRAARGTRRA</sequence>
<comment type="caution">
    <text evidence="2">The sequence shown here is derived from an EMBL/GenBank/DDBJ whole genome shotgun (WGS) entry which is preliminary data.</text>
</comment>
<dbReference type="Proteomes" id="UP000249135">
    <property type="component" value="Unassembled WGS sequence"/>
</dbReference>
<reference evidence="2 3" key="1">
    <citation type="submission" date="2017-08" db="EMBL/GenBank/DDBJ databases">
        <title>Infants hospitalized years apart are colonized by the same room-sourced microbial strains.</title>
        <authorList>
            <person name="Brooks B."/>
            <person name="Olm M.R."/>
            <person name="Firek B.A."/>
            <person name="Baker R."/>
            <person name="Thomas B.C."/>
            <person name="Morowitz M.J."/>
            <person name="Banfield J.F."/>
        </authorList>
    </citation>
    <scope>NUCLEOTIDE SEQUENCE [LARGE SCALE GENOMIC DNA]</scope>
    <source>
        <strain evidence="2">S2_005_003_R2_41</strain>
    </source>
</reference>
<name>A0A2W5PLT8_VARPD</name>
<evidence type="ECO:0000256" key="1">
    <source>
        <dbReference type="SAM" id="MobiDB-lite"/>
    </source>
</evidence>
<dbReference type="EMBL" id="QFPP01000471">
    <property type="protein sequence ID" value="PZQ65964.1"/>
    <property type="molecule type" value="Genomic_DNA"/>
</dbReference>
<evidence type="ECO:0000313" key="2">
    <source>
        <dbReference type="EMBL" id="PZQ65964.1"/>
    </source>
</evidence>
<feature type="compositionally biased region" description="Basic residues" evidence="1">
    <location>
        <begin position="166"/>
        <end position="178"/>
    </location>
</feature>
<gene>
    <name evidence="2" type="ORF">DI563_24985</name>
</gene>
<feature type="region of interest" description="Disordered" evidence="1">
    <location>
        <begin position="156"/>
        <end position="178"/>
    </location>
</feature>
<accession>A0A2W5PLT8</accession>
<protein>
    <submittedName>
        <fullName evidence="2">Uncharacterized protein</fullName>
    </submittedName>
</protein>
<evidence type="ECO:0000313" key="3">
    <source>
        <dbReference type="Proteomes" id="UP000249135"/>
    </source>
</evidence>
<proteinExistence type="predicted"/>
<dbReference type="AlphaFoldDB" id="A0A2W5PLT8"/>
<organism evidence="2 3">
    <name type="scientific">Variovorax paradoxus</name>
    <dbReference type="NCBI Taxonomy" id="34073"/>
    <lineage>
        <taxon>Bacteria</taxon>
        <taxon>Pseudomonadati</taxon>
        <taxon>Pseudomonadota</taxon>
        <taxon>Betaproteobacteria</taxon>
        <taxon>Burkholderiales</taxon>
        <taxon>Comamonadaceae</taxon>
        <taxon>Variovorax</taxon>
    </lineage>
</organism>